<dbReference type="KEGG" id="xau:Xaut_3637"/>
<name>A7ILH2_XANP2</name>
<protein>
    <submittedName>
        <fullName evidence="1">Phage head-tail adaptor, putative</fullName>
    </submittedName>
</protein>
<gene>
    <name evidence="1" type="ordered locus">Xaut_3637</name>
</gene>
<dbReference type="EMBL" id="CP000781">
    <property type="protein sequence ID" value="ABS68865.1"/>
    <property type="molecule type" value="Genomic_DNA"/>
</dbReference>
<reference evidence="1 2" key="1">
    <citation type="submission" date="2007-07" db="EMBL/GenBank/DDBJ databases">
        <title>Complete sequence of chromosome of Xanthobacter autotrophicus Py2.</title>
        <authorList>
            <consortium name="US DOE Joint Genome Institute"/>
            <person name="Copeland A."/>
            <person name="Lucas S."/>
            <person name="Lapidus A."/>
            <person name="Barry K."/>
            <person name="Glavina del Rio T."/>
            <person name="Hammon N."/>
            <person name="Israni S."/>
            <person name="Dalin E."/>
            <person name="Tice H."/>
            <person name="Pitluck S."/>
            <person name="Sims D."/>
            <person name="Brettin T."/>
            <person name="Bruce D."/>
            <person name="Detter J.C."/>
            <person name="Han C."/>
            <person name="Tapia R."/>
            <person name="Brainard J."/>
            <person name="Schmutz J."/>
            <person name="Larimer F."/>
            <person name="Land M."/>
            <person name="Hauser L."/>
            <person name="Kyrpides N."/>
            <person name="Kim E."/>
            <person name="Ensigns S.A."/>
            <person name="Richardson P."/>
        </authorList>
    </citation>
    <scope>NUCLEOTIDE SEQUENCE [LARGE SCALE GENOMIC DNA]</scope>
    <source>
        <strain evidence="2">ATCC BAA-1158 / Py2</strain>
    </source>
</reference>
<dbReference type="HOGENOM" id="CLU_160613_0_0_5"/>
<organism evidence="1 2">
    <name type="scientific">Xanthobacter autotrophicus (strain ATCC BAA-1158 / Py2)</name>
    <dbReference type="NCBI Taxonomy" id="78245"/>
    <lineage>
        <taxon>Bacteria</taxon>
        <taxon>Pseudomonadati</taxon>
        <taxon>Pseudomonadota</taxon>
        <taxon>Alphaproteobacteria</taxon>
        <taxon>Hyphomicrobiales</taxon>
        <taxon>Xanthobacteraceae</taxon>
        <taxon>Xanthobacter</taxon>
    </lineage>
</organism>
<accession>A7ILH2</accession>
<dbReference type="eggNOG" id="ENOG5032U9X">
    <property type="taxonomic scope" value="Bacteria"/>
</dbReference>
<keyword evidence="2" id="KW-1185">Reference proteome</keyword>
<sequence length="123" mass="13168">MPLLDVSDVLLDPDFADTITVYRQAVTVGDDGRAVRTETTIATGAVITPDKFSTLQRLAEGSNVSETITVTTQFRLTSSTDGYDADEILWNGKRYVVIAVGDCTRYGAGFIEASASLKGMSPP</sequence>
<dbReference type="OrthoDB" id="8449625at2"/>
<proteinExistence type="predicted"/>
<dbReference type="AlphaFoldDB" id="A7ILH2"/>
<dbReference type="STRING" id="78245.Xaut_3637"/>
<evidence type="ECO:0000313" key="1">
    <source>
        <dbReference type="EMBL" id="ABS68865.1"/>
    </source>
</evidence>
<evidence type="ECO:0000313" key="2">
    <source>
        <dbReference type="Proteomes" id="UP000002417"/>
    </source>
</evidence>
<dbReference type="Proteomes" id="UP000002417">
    <property type="component" value="Chromosome"/>
</dbReference>